<dbReference type="InterPro" id="IPR057397">
    <property type="entry name" value="HEAT_5MP1_2"/>
</dbReference>
<dbReference type="GeneID" id="5890300"/>
<dbReference type="InParanoid" id="A9UX88"/>
<organism evidence="3 4">
    <name type="scientific">Monosiga brevicollis</name>
    <name type="common">Choanoflagellate</name>
    <dbReference type="NCBI Taxonomy" id="81824"/>
    <lineage>
        <taxon>Eukaryota</taxon>
        <taxon>Choanoflagellata</taxon>
        <taxon>Craspedida</taxon>
        <taxon>Salpingoecidae</taxon>
        <taxon>Monosiga</taxon>
    </lineage>
</organism>
<feature type="domain" description="W2" evidence="2">
    <location>
        <begin position="245"/>
        <end position="409"/>
    </location>
</feature>
<dbReference type="KEGG" id="mbr:MONBRDRAFT_16574"/>
<dbReference type="eggNOG" id="KOG2297">
    <property type="taxonomic scope" value="Eukaryota"/>
</dbReference>
<dbReference type="CDD" id="cd11560">
    <property type="entry name" value="W2_eIF5C_like"/>
    <property type="match status" value="1"/>
</dbReference>
<dbReference type="STRING" id="81824.A9UX88"/>
<evidence type="ECO:0000313" key="3">
    <source>
        <dbReference type="EMBL" id="EDQ90177.1"/>
    </source>
</evidence>
<accession>A9UX88</accession>
<dbReference type="OMA" id="ELIQCIW"/>
<evidence type="ECO:0000259" key="2">
    <source>
        <dbReference type="PROSITE" id="PS51363"/>
    </source>
</evidence>
<dbReference type="InterPro" id="IPR051245">
    <property type="entry name" value="eIF5-mimic_regulator"/>
</dbReference>
<dbReference type="InterPro" id="IPR043510">
    <property type="entry name" value="W2_5MP1/2"/>
</dbReference>
<protein>
    <recommendedName>
        <fullName evidence="2">W2 domain-containing protein</fullName>
    </recommendedName>
</protein>
<dbReference type="InterPro" id="IPR016024">
    <property type="entry name" value="ARM-type_fold"/>
</dbReference>
<dbReference type="PANTHER" id="PTHR14208">
    <property type="entry name" value="BASIC LEUCINE ZIPPER AND W2 DOMAIN-CONTAINING PROTEIN"/>
    <property type="match status" value="1"/>
</dbReference>
<name>A9UX88_MONBE</name>
<reference evidence="3 4" key="1">
    <citation type="journal article" date="2008" name="Nature">
        <title>The genome of the choanoflagellate Monosiga brevicollis and the origin of metazoans.</title>
        <authorList>
            <consortium name="JGI Sequencing"/>
            <person name="King N."/>
            <person name="Westbrook M.J."/>
            <person name="Young S.L."/>
            <person name="Kuo A."/>
            <person name="Abedin M."/>
            <person name="Chapman J."/>
            <person name="Fairclough S."/>
            <person name="Hellsten U."/>
            <person name="Isogai Y."/>
            <person name="Letunic I."/>
            <person name="Marr M."/>
            <person name="Pincus D."/>
            <person name="Putnam N."/>
            <person name="Rokas A."/>
            <person name="Wright K.J."/>
            <person name="Zuzow R."/>
            <person name="Dirks W."/>
            <person name="Good M."/>
            <person name="Goodstein D."/>
            <person name="Lemons D."/>
            <person name="Li W."/>
            <person name="Lyons J.B."/>
            <person name="Morris A."/>
            <person name="Nichols S."/>
            <person name="Richter D.J."/>
            <person name="Salamov A."/>
            <person name="Bork P."/>
            <person name="Lim W.A."/>
            <person name="Manning G."/>
            <person name="Miller W.T."/>
            <person name="McGinnis W."/>
            <person name="Shapiro H."/>
            <person name="Tjian R."/>
            <person name="Grigoriev I.V."/>
            <person name="Rokhsar D."/>
        </authorList>
    </citation>
    <scope>NUCLEOTIDE SEQUENCE [LARGE SCALE GENOMIC DNA]</scope>
    <source>
        <strain evidence="4">MX1 / ATCC 50154</strain>
    </source>
</reference>
<dbReference type="PANTHER" id="PTHR14208:SF2">
    <property type="entry name" value="PROTEIN KRASAVIETZ"/>
    <property type="match status" value="1"/>
</dbReference>
<dbReference type="AlphaFoldDB" id="A9UX88"/>
<comment type="similarity">
    <text evidence="1">Belongs to the BZW family.</text>
</comment>
<sequence>MASKTEKPQLAGARIKSRKRDEKVKFDPVAFSESLITRLNDCENLAEYLEEAGNSLDYRRYSDQFFDIFIAGGILAPGGTLEHPELATSEFCVFRAGASDEEVKQYSTMLDKVLRRFKYLQVLLEEHAVKVLKFLKAFTEEQRVALAKFMAQIMSSGMCSAKPLNSLFQDQLVKDGFSEEFMFSLFRGWLAVSSINSLATSFRKGSIVIDKLLLIYPLNKRSEDHLIERIREVGGLDDIVTWLNSQRTTAMKSELQATLTDAFADEKKPSEIVAIATDAMSKSSMKDHDVVTILWTALMDAVEWNKKSDLIVEQALRQVNKYCRLLAHFTQNSEKAQLLLINKTQNYCYDNQTIMKVFVKIIMLLYHHGVIEEEAIRAWYDGRNSSKGRTVFLEQTAPLIEWLDTADVE</sequence>
<proteinExistence type="inferred from homology"/>
<dbReference type="InterPro" id="IPR003307">
    <property type="entry name" value="W2_domain"/>
</dbReference>
<dbReference type="EMBL" id="CH991548">
    <property type="protein sequence ID" value="EDQ90177.1"/>
    <property type="molecule type" value="Genomic_DNA"/>
</dbReference>
<dbReference type="Pfam" id="PF25504">
    <property type="entry name" value="HEAT_5MP1_2"/>
    <property type="match status" value="1"/>
</dbReference>
<evidence type="ECO:0000313" key="4">
    <source>
        <dbReference type="Proteomes" id="UP000001357"/>
    </source>
</evidence>
<dbReference type="SMART" id="SM00515">
    <property type="entry name" value="eIF5C"/>
    <property type="match status" value="1"/>
</dbReference>
<dbReference type="Proteomes" id="UP000001357">
    <property type="component" value="Unassembled WGS sequence"/>
</dbReference>
<dbReference type="RefSeq" id="XP_001744944.1">
    <property type="nucleotide sequence ID" value="XM_001744892.1"/>
</dbReference>
<dbReference type="Gene3D" id="1.25.40.180">
    <property type="match status" value="1"/>
</dbReference>
<gene>
    <name evidence="3" type="ORF">MONBRDRAFT_16574</name>
</gene>
<dbReference type="Pfam" id="PF02020">
    <property type="entry name" value="W2"/>
    <property type="match status" value="1"/>
</dbReference>
<evidence type="ECO:0000256" key="1">
    <source>
        <dbReference type="ARBA" id="ARBA00008151"/>
    </source>
</evidence>
<dbReference type="SUPFAM" id="SSF48371">
    <property type="entry name" value="ARM repeat"/>
    <property type="match status" value="1"/>
</dbReference>
<dbReference type="GO" id="GO:0005737">
    <property type="term" value="C:cytoplasm"/>
    <property type="evidence" value="ECO:0000318"/>
    <property type="project" value="GO_Central"/>
</dbReference>
<dbReference type="FunCoup" id="A9UX88">
    <property type="interactions" value="1400"/>
</dbReference>
<dbReference type="PROSITE" id="PS51363">
    <property type="entry name" value="W2"/>
    <property type="match status" value="1"/>
</dbReference>
<keyword evidence="4" id="KW-1185">Reference proteome</keyword>